<dbReference type="PANTHER" id="PTHR12981">
    <property type="entry name" value="ZINC FINGER PROTEIN-LIKE 1"/>
    <property type="match status" value="1"/>
</dbReference>
<gene>
    <name evidence="5" type="primary">ZFPL1</name>
    <name evidence="5" type="ORF">HDU87_004120</name>
</gene>
<dbReference type="GO" id="GO:0016020">
    <property type="term" value="C:membrane"/>
    <property type="evidence" value="ECO:0007669"/>
    <property type="project" value="UniProtKB-SubCell"/>
</dbReference>
<dbReference type="Gene3D" id="3.30.40.10">
    <property type="entry name" value="Zinc/RING finger domain, C3HC4 (zinc finger)"/>
    <property type="match status" value="1"/>
</dbReference>
<evidence type="ECO:0000256" key="2">
    <source>
        <dbReference type="SAM" id="MobiDB-lite"/>
    </source>
</evidence>
<evidence type="ECO:0000313" key="6">
    <source>
        <dbReference type="Proteomes" id="UP001212152"/>
    </source>
</evidence>
<dbReference type="EMBL" id="JADGJQ010000003">
    <property type="protein sequence ID" value="KAJ3184716.1"/>
    <property type="molecule type" value="Genomic_DNA"/>
</dbReference>
<keyword evidence="3" id="KW-1133">Transmembrane helix</keyword>
<keyword evidence="3" id="KW-0472">Membrane</keyword>
<dbReference type="InterPro" id="IPR039043">
    <property type="entry name" value="ZFPL1"/>
</dbReference>
<evidence type="ECO:0000256" key="1">
    <source>
        <dbReference type="PROSITE-ProRule" id="PRU00175"/>
    </source>
</evidence>
<comment type="caution">
    <text evidence="5">The sequence shown here is derived from an EMBL/GenBank/DDBJ whole genome shotgun (WGS) entry which is preliminary data.</text>
</comment>
<feature type="region of interest" description="Disordered" evidence="2">
    <location>
        <begin position="129"/>
        <end position="167"/>
    </location>
</feature>
<evidence type="ECO:0000259" key="4">
    <source>
        <dbReference type="PROSITE" id="PS50089"/>
    </source>
</evidence>
<proteinExistence type="predicted"/>
<reference evidence="5" key="1">
    <citation type="submission" date="2020-05" db="EMBL/GenBank/DDBJ databases">
        <title>Phylogenomic resolution of chytrid fungi.</title>
        <authorList>
            <person name="Stajich J.E."/>
            <person name="Amses K."/>
            <person name="Simmons R."/>
            <person name="Seto K."/>
            <person name="Myers J."/>
            <person name="Bonds A."/>
            <person name="Quandt C.A."/>
            <person name="Barry K."/>
            <person name="Liu P."/>
            <person name="Grigoriev I."/>
            <person name="Longcore J.E."/>
            <person name="James T.Y."/>
        </authorList>
    </citation>
    <scope>NUCLEOTIDE SEQUENCE</scope>
    <source>
        <strain evidence="5">JEL0379</strain>
    </source>
</reference>
<sequence length="223" mass="24259">MLTEHPQCIVRPYLKWLENSEFSYDCRICGTSLDNTHPALRLCCLDVFHLECLKKYAEHNSACPTCSAAVYPPPSNTTPTAQNVRKLLPQLASSNAPPPIPGKLSVNVAGLAYGSAPLSHNSISTPLSASAAARSSPLDTSHRHPPPLSARKQSHRDLADSDANKYGRRGDASEGLLSLLQRPCGVRLSLKRMVTILLIALVMLTVSTVSRLRYSLPPVKVER</sequence>
<dbReference type="Proteomes" id="UP001212152">
    <property type="component" value="Unassembled WGS sequence"/>
</dbReference>
<feature type="compositionally biased region" description="Basic and acidic residues" evidence="2">
    <location>
        <begin position="155"/>
        <end position="167"/>
    </location>
</feature>
<keyword evidence="1" id="KW-0479">Metal-binding</keyword>
<keyword evidence="6" id="KW-1185">Reference proteome</keyword>
<dbReference type="InterPro" id="IPR013083">
    <property type="entry name" value="Znf_RING/FYVE/PHD"/>
</dbReference>
<accession>A0AAD5TVW8</accession>
<dbReference type="GO" id="GO:0005794">
    <property type="term" value="C:Golgi apparatus"/>
    <property type="evidence" value="ECO:0007669"/>
    <property type="project" value="TreeGrafter"/>
</dbReference>
<dbReference type="InterPro" id="IPR001841">
    <property type="entry name" value="Znf_RING"/>
</dbReference>
<evidence type="ECO:0000256" key="3">
    <source>
        <dbReference type="SAM" id="Phobius"/>
    </source>
</evidence>
<dbReference type="PANTHER" id="PTHR12981:SF0">
    <property type="entry name" value="ZINC FINGER PROTEIN-LIKE 1"/>
    <property type="match status" value="1"/>
</dbReference>
<dbReference type="AlphaFoldDB" id="A0AAD5TVW8"/>
<organism evidence="5 6">
    <name type="scientific">Geranomyces variabilis</name>
    <dbReference type="NCBI Taxonomy" id="109894"/>
    <lineage>
        <taxon>Eukaryota</taxon>
        <taxon>Fungi</taxon>
        <taxon>Fungi incertae sedis</taxon>
        <taxon>Chytridiomycota</taxon>
        <taxon>Chytridiomycota incertae sedis</taxon>
        <taxon>Chytridiomycetes</taxon>
        <taxon>Spizellomycetales</taxon>
        <taxon>Powellomycetaceae</taxon>
        <taxon>Geranomyces</taxon>
    </lineage>
</organism>
<dbReference type="GO" id="GO:0008270">
    <property type="term" value="F:zinc ion binding"/>
    <property type="evidence" value="ECO:0007669"/>
    <property type="project" value="UniProtKB-KW"/>
</dbReference>
<keyword evidence="1" id="KW-0862">Zinc</keyword>
<evidence type="ECO:0000313" key="5">
    <source>
        <dbReference type="EMBL" id="KAJ3184716.1"/>
    </source>
</evidence>
<keyword evidence="3" id="KW-0812">Transmembrane</keyword>
<dbReference type="Pfam" id="PF13639">
    <property type="entry name" value="zf-RING_2"/>
    <property type="match status" value="1"/>
</dbReference>
<dbReference type="PROSITE" id="PS50089">
    <property type="entry name" value="ZF_RING_2"/>
    <property type="match status" value="1"/>
</dbReference>
<keyword evidence="1" id="KW-0863">Zinc-finger</keyword>
<feature type="domain" description="RING-type" evidence="4">
    <location>
        <begin position="26"/>
        <end position="67"/>
    </location>
</feature>
<dbReference type="SUPFAM" id="SSF57850">
    <property type="entry name" value="RING/U-box"/>
    <property type="match status" value="1"/>
</dbReference>
<name>A0AAD5TVW8_9FUNG</name>
<feature type="transmembrane region" description="Helical" evidence="3">
    <location>
        <begin position="193"/>
        <end position="214"/>
    </location>
</feature>
<protein>
    <submittedName>
        <fullName evidence="5">Zinc finger protein-like 1</fullName>
    </submittedName>
</protein>